<evidence type="ECO:0000256" key="15">
    <source>
        <dbReference type="PROSITE-ProRule" id="PRU01330"/>
    </source>
</evidence>
<feature type="binding site" evidence="11">
    <location>
        <begin position="267"/>
        <end position="268"/>
    </location>
    <ligand>
        <name>L-glutamate</name>
        <dbReference type="ChEBI" id="CHEBI:29985"/>
    </ligand>
</feature>
<keyword evidence="8 12" id="KW-0547">Nucleotide-binding</keyword>
<dbReference type="SMART" id="SM01230">
    <property type="entry name" value="Gln-synt_C"/>
    <property type="match status" value="1"/>
</dbReference>
<feature type="modified residue" description="O-AMP-tyrosine" evidence="14">
    <location>
        <position position="402"/>
    </location>
</feature>
<evidence type="ECO:0000259" key="18">
    <source>
        <dbReference type="PROSITE" id="PS51986"/>
    </source>
</evidence>
<keyword evidence="7 17" id="KW-0436">Ligase</keyword>
<feature type="binding site" evidence="11">
    <location>
        <position position="331"/>
    </location>
    <ligand>
        <name>L-glutamate</name>
        <dbReference type="ChEBI" id="CHEBI:29985"/>
    </ligand>
</feature>
<dbReference type="GO" id="GO:0046872">
    <property type="term" value="F:metal ion binding"/>
    <property type="evidence" value="ECO:0007669"/>
    <property type="project" value="UniProtKB-KW"/>
</dbReference>
<dbReference type="AlphaFoldDB" id="A0A255EJY9"/>
<evidence type="ECO:0000256" key="6">
    <source>
        <dbReference type="ARBA" id="ARBA00022490"/>
    </source>
</evidence>
<feature type="binding site" evidence="12">
    <location>
        <position position="343"/>
    </location>
    <ligand>
        <name>ATP</name>
        <dbReference type="ChEBI" id="CHEBI:30616"/>
    </ligand>
</feature>
<evidence type="ECO:0000256" key="12">
    <source>
        <dbReference type="PIRSR" id="PIRSR604809-2"/>
    </source>
</evidence>
<dbReference type="Pfam" id="PF00120">
    <property type="entry name" value="Gln-synt_C"/>
    <property type="match status" value="1"/>
</dbReference>
<evidence type="ECO:0000256" key="7">
    <source>
        <dbReference type="ARBA" id="ARBA00022598"/>
    </source>
</evidence>
<evidence type="ECO:0000256" key="3">
    <source>
        <dbReference type="ARBA" id="ARBA00011354"/>
    </source>
</evidence>
<evidence type="ECO:0000256" key="4">
    <source>
        <dbReference type="ARBA" id="ARBA00012937"/>
    </source>
</evidence>
<dbReference type="PANTHER" id="PTHR43407:SF1">
    <property type="entry name" value="LENGSIN"/>
    <property type="match status" value="1"/>
</dbReference>
<dbReference type="GO" id="GO:0006542">
    <property type="term" value="P:glutamine biosynthetic process"/>
    <property type="evidence" value="ECO:0007669"/>
    <property type="project" value="InterPro"/>
</dbReference>
<comment type="subcellular location">
    <subcellularLocation>
        <location evidence="1">Cytoplasm</location>
    </subcellularLocation>
</comment>
<dbReference type="GO" id="GO:0004356">
    <property type="term" value="F:glutamine synthetase activity"/>
    <property type="evidence" value="ECO:0007669"/>
    <property type="project" value="UniProtKB-EC"/>
</dbReference>
<evidence type="ECO:0000256" key="9">
    <source>
        <dbReference type="ARBA" id="ARBA00022840"/>
    </source>
</evidence>
<feature type="binding site" evidence="13">
    <location>
        <position position="362"/>
    </location>
    <ligand>
        <name>Mg(2+)</name>
        <dbReference type="ChEBI" id="CHEBI:18420"/>
        <label>1</label>
    </ligand>
</feature>
<evidence type="ECO:0000256" key="14">
    <source>
        <dbReference type="PIRSR" id="PIRSR604809-50"/>
    </source>
</evidence>
<dbReference type="Gene3D" id="3.10.20.70">
    <property type="entry name" value="Glutamine synthetase, N-terminal domain"/>
    <property type="match status" value="1"/>
</dbReference>
<keyword evidence="14" id="KW-0597">Phosphoprotein</keyword>
<dbReference type="EMBL" id="NMVJ01000008">
    <property type="protein sequence ID" value="OYN89762.1"/>
    <property type="molecule type" value="Genomic_DNA"/>
</dbReference>
<dbReference type="GO" id="GO:0005737">
    <property type="term" value="C:cytoplasm"/>
    <property type="evidence" value="ECO:0007669"/>
    <property type="project" value="UniProtKB-SubCell"/>
</dbReference>
<keyword evidence="13" id="KW-0479">Metal-binding</keyword>
<dbReference type="PROSITE" id="PS00181">
    <property type="entry name" value="GLNA_ATP"/>
    <property type="match status" value="1"/>
</dbReference>
<dbReference type="RefSeq" id="WP_094454679.1">
    <property type="nucleotide sequence ID" value="NZ_NMVJ01000008.1"/>
</dbReference>
<organism evidence="20 21">
    <name type="scientific">Parenemella sanctibonifatiensis</name>
    <dbReference type="NCBI Taxonomy" id="2016505"/>
    <lineage>
        <taxon>Bacteria</taxon>
        <taxon>Bacillati</taxon>
        <taxon>Actinomycetota</taxon>
        <taxon>Actinomycetes</taxon>
        <taxon>Propionibacteriales</taxon>
        <taxon>Propionibacteriaceae</taxon>
        <taxon>Parenemella</taxon>
    </lineage>
</organism>
<feature type="binding site" evidence="13">
    <location>
        <position position="134"/>
    </location>
    <ligand>
        <name>Mg(2+)</name>
        <dbReference type="ChEBI" id="CHEBI:18420"/>
        <label>1</label>
    </ligand>
</feature>
<evidence type="ECO:0000313" key="21">
    <source>
        <dbReference type="Proteomes" id="UP000216300"/>
    </source>
</evidence>
<dbReference type="Gene3D" id="3.30.590.10">
    <property type="entry name" value="Glutamine synthetase/guanido kinase, catalytic domain"/>
    <property type="match status" value="1"/>
</dbReference>
<comment type="similarity">
    <text evidence="2 15 16">Belongs to the glutamine synthetase family.</text>
</comment>
<gene>
    <name evidence="20" type="primary">glnA</name>
    <name evidence="20" type="ORF">CGZ91_09600</name>
</gene>
<evidence type="ECO:0000256" key="5">
    <source>
        <dbReference type="ARBA" id="ARBA00021364"/>
    </source>
</evidence>
<evidence type="ECO:0000256" key="2">
    <source>
        <dbReference type="ARBA" id="ARBA00009897"/>
    </source>
</evidence>
<dbReference type="GO" id="GO:0019740">
    <property type="term" value="P:nitrogen utilization"/>
    <property type="evidence" value="ECO:0007669"/>
    <property type="project" value="TreeGrafter"/>
</dbReference>
<evidence type="ECO:0000259" key="19">
    <source>
        <dbReference type="PROSITE" id="PS51987"/>
    </source>
</evidence>
<accession>A0A255EJY9</accession>
<dbReference type="InterPro" id="IPR004809">
    <property type="entry name" value="Gln_synth_I"/>
</dbReference>
<dbReference type="Proteomes" id="UP000216300">
    <property type="component" value="Unassembled WGS sequence"/>
</dbReference>
<comment type="subunit">
    <text evidence="3">Oligomer of 12 subunits arranged in the form of two hexagons.</text>
</comment>
<comment type="catalytic activity">
    <reaction evidence="10 17">
        <text>L-glutamate + NH4(+) + ATP = L-glutamine + ADP + phosphate + H(+)</text>
        <dbReference type="Rhea" id="RHEA:16169"/>
        <dbReference type="ChEBI" id="CHEBI:15378"/>
        <dbReference type="ChEBI" id="CHEBI:28938"/>
        <dbReference type="ChEBI" id="CHEBI:29985"/>
        <dbReference type="ChEBI" id="CHEBI:30616"/>
        <dbReference type="ChEBI" id="CHEBI:43474"/>
        <dbReference type="ChEBI" id="CHEBI:58359"/>
        <dbReference type="ChEBI" id="CHEBI:456216"/>
        <dbReference type="EC" id="6.3.1.2"/>
    </reaction>
</comment>
<dbReference type="FunFam" id="3.30.590.10:FF:000001">
    <property type="entry name" value="Glutamine synthetase"/>
    <property type="match status" value="1"/>
</dbReference>
<evidence type="ECO:0000313" key="20">
    <source>
        <dbReference type="EMBL" id="OYN89762.1"/>
    </source>
</evidence>
<feature type="domain" description="GS beta-grasp" evidence="18">
    <location>
        <begin position="15"/>
        <end position="99"/>
    </location>
</feature>
<name>A0A255EJY9_9ACTN</name>
<evidence type="ECO:0000256" key="10">
    <source>
        <dbReference type="ARBA" id="ARBA00049436"/>
    </source>
</evidence>
<dbReference type="OrthoDB" id="9807095at2"/>
<feature type="binding site" evidence="11">
    <location>
        <position position="325"/>
    </location>
    <ligand>
        <name>L-glutamate</name>
        <dbReference type="ChEBI" id="CHEBI:29985"/>
    </ligand>
</feature>
<feature type="binding site" evidence="11">
    <location>
        <position position="364"/>
    </location>
    <ligand>
        <name>L-glutamate</name>
        <dbReference type="ChEBI" id="CHEBI:29985"/>
    </ligand>
</feature>
<evidence type="ECO:0000256" key="1">
    <source>
        <dbReference type="ARBA" id="ARBA00004496"/>
    </source>
</evidence>
<dbReference type="NCBIfam" id="TIGR00653">
    <property type="entry name" value="GlnA"/>
    <property type="match status" value="1"/>
</dbReference>
<dbReference type="GO" id="GO:0005524">
    <property type="term" value="F:ATP binding"/>
    <property type="evidence" value="ECO:0007669"/>
    <property type="project" value="UniProtKB-KW"/>
</dbReference>
<feature type="domain" description="GS catalytic" evidence="19">
    <location>
        <begin position="107"/>
        <end position="473"/>
    </location>
</feature>
<feature type="binding site" evidence="13">
    <location>
        <position position="223"/>
    </location>
    <ligand>
        <name>Mg(2+)</name>
        <dbReference type="ChEBI" id="CHEBI:18420"/>
        <label>1</label>
    </ligand>
</feature>
<comment type="caution">
    <text evidence="20">The sequence shown here is derived from an EMBL/GenBank/DDBJ whole genome shotgun (WGS) entry which is preliminary data.</text>
</comment>
<dbReference type="Pfam" id="PF03951">
    <property type="entry name" value="Gln-synt_N"/>
    <property type="match status" value="1"/>
</dbReference>
<keyword evidence="9 12" id="KW-0067">ATP-binding</keyword>
<feature type="binding site" evidence="12">
    <location>
        <position position="210"/>
    </location>
    <ligand>
        <name>ATP</name>
        <dbReference type="ChEBI" id="CHEBI:30616"/>
    </ligand>
</feature>
<dbReference type="GO" id="GO:0016020">
    <property type="term" value="C:membrane"/>
    <property type="evidence" value="ECO:0007669"/>
    <property type="project" value="TreeGrafter"/>
</dbReference>
<dbReference type="InterPro" id="IPR008146">
    <property type="entry name" value="Gln_synth_cat_dom"/>
</dbReference>
<dbReference type="PANTHER" id="PTHR43407">
    <property type="entry name" value="GLUTAMINE SYNTHETASE"/>
    <property type="match status" value="1"/>
</dbReference>
<dbReference type="InterPro" id="IPR008147">
    <property type="entry name" value="Gln_synt_N"/>
</dbReference>
<feature type="binding site" evidence="11">
    <location>
        <position position="343"/>
    </location>
    <ligand>
        <name>L-glutamate</name>
        <dbReference type="ChEBI" id="CHEBI:29985"/>
    </ligand>
</feature>
<dbReference type="InterPro" id="IPR014746">
    <property type="entry name" value="Gln_synth/guanido_kin_cat_dom"/>
</dbReference>
<dbReference type="SUPFAM" id="SSF55931">
    <property type="entry name" value="Glutamine synthetase/guanido kinase"/>
    <property type="match status" value="1"/>
</dbReference>
<reference evidence="20 21" key="1">
    <citation type="submission" date="2017-07" db="EMBL/GenBank/DDBJ databases">
        <title>Draft whole genome sequences of clinical Proprionibacteriaceae strains.</title>
        <authorList>
            <person name="Bernier A.-M."/>
            <person name="Bernard K."/>
            <person name="Domingo M.-C."/>
        </authorList>
    </citation>
    <scope>NUCLEOTIDE SEQUENCE [LARGE SCALE GENOMIC DNA]</scope>
    <source>
        <strain evidence="20 21">NML 150081</strain>
    </source>
</reference>
<comment type="cofactor">
    <cofactor evidence="13">
        <name>Mg(2+)</name>
        <dbReference type="ChEBI" id="CHEBI:18420"/>
    </cofactor>
    <text evidence="13">Binds 2 Mg(2+) ions per subunit.</text>
</comment>
<evidence type="ECO:0000256" key="13">
    <source>
        <dbReference type="PIRSR" id="PIRSR604809-3"/>
    </source>
</evidence>
<dbReference type="EC" id="6.3.1.2" evidence="4 17"/>
<evidence type="ECO:0000256" key="16">
    <source>
        <dbReference type="RuleBase" id="RU000384"/>
    </source>
</evidence>
<feature type="binding site" evidence="13">
    <location>
        <position position="272"/>
    </location>
    <ligand>
        <name>Mg(2+)</name>
        <dbReference type="ChEBI" id="CHEBI:18420"/>
        <label>1</label>
    </ligand>
</feature>
<dbReference type="InterPro" id="IPR027302">
    <property type="entry name" value="Gln_synth_N_conserv_site"/>
</dbReference>
<dbReference type="PROSITE" id="PS00180">
    <property type="entry name" value="GLNA_1"/>
    <property type="match status" value="1"/>
</dbReference>
<proteinExistence type="inferred from homology"/>
<dbReference type="InterPro" id="IPR036651">
    <property type="entry name" value="Gln_synt_N_sf"/>
</dbReference>
<dbReference type="PROSITE" id="PS51986">
    <property type="entry name" value="GS_BETA_GRASP"/>
    <property type="match status" value="1"/>
</dbReference>
<feature type="binding site" evidence="12">
    <location>
        <begin position="274"/>
        <end position="276"/>
    </location>
    <ligand>
        <name>ATP</name>
        <dbReference type="ChEBI" id="CHEBI:30616"/>
    </ligand>
</feature>
<keyword evidence="6" id="KW-0963">Cytoplasm</keyword>
<feature type="binding site" evidence="13">
    <location>
        <position position="215"/>
    </location>
    <ligand>
        <name>Mg(2+)</name>
        <dbReference type="ChEBI" id="CHEBI:18420"/>
        <label>1</label>
    </ligand>
</feature>
<dbReference type="InterPro" id="IPR027303">
    <property type="entry name" value="Gln_synth_gly_rich_site"/>
</dbReference>
<evidence type="ECO:0000256" key="17">
    <source>
        <dbReference type="RuleBase" id="RU004356"/>
    </source>
</evidence>
<sequence>MFNSDEELLAYIKDEGVEMIDVRFCDLPGTMQHFTVPASSFGPDVFEEGLSFDGSSVRGFQKIHESDMALLPDPTTAYLDPFRKAKTLCVNFFVHDPLTKESYSRDPRNIARKAQEYLASTGIGDTAYFAPEPEFYVFDDVRFETKQNTGYYHIDSEAGAWNTGRTEDGGNRGYKVRYKGGYFPVAPTDHFGDLRDDMVLHMENAGLQVERAHHEVGTAGQAEINWRFDELLRTADNVQMFKYIVKNTAWAHGKTATFMPKPIFGDNGSGMHVHSSIWSGGEPLFYDESGYAGLSDMARHYIGGILAHAPAILAFTNPTVNSYHRLVPGFEAPVNLVYSQRNRSACMRIPITGSNPKAKRVEFRCPDPSSNPYLSFAAILLAGLDGIQNRIEPADPIDKDLYELPPEDHADIATVPASLERVLEALDADRDFLTAGDVFTEDLIDTWIELKHEEIAAMRLRPNPHEFELYFDC</sequence>
<protein>
    <recommendedName>
        <fullName evidence="5 17">Glutamine synthetase</fullName>
        <ecNumber evidence="4 17">6.3.1.2</ecNumber>
    </recommendedName>
</protein>
<feature type="binding site" evidence="12">
    <location>
        <position position="357"/>
    </location>
    <ligand>
        <name>ATP</name>
        <dbReference type="ChEBI" id="CHEBI:30616"/>
    </ligand>
</feature>
<evidence type="ECO:0000256" key="11">
    <source>
        <dbReference type="PIRSR" id="PIRSR604809-1"/>
    </source>
</evidence>
<feature type="binding site" evidence="13">
    <location>
        <position position="132"/>
    </location>
    <ligand>
        <name>Mg(2+)</name>
        <dbReference type="ChEBI" id="CHEBI:18420"/>
        <label>1</label>
    </ligand>
</feature>
<dbReference type="SUPFAM" id="SSF54368">
    <property type="entry name" value="Glutamine synthetase, N-terminal domain"/>
    <property type="match status" value="1"/>
</dbReference>
<dbReference type="PROSITE" id="PS51987">
    <property type="entry name" value="GS_CATALYTIC"/>
    <property type="match status" value="1"/>
</dbReference>
<keyword evidence="13" id="KW-0460">Magnesium</keyword>
<evidence type="ECO:0000256" key="8">
    <source>
        <dbReference type="ARBA" id="ARBA00022741"/>
    </source>
</evidence>
<keyword evidence="21" id="KW-1185">Reference proteome</keyword>